<dbReference type="Proteomes" id="UP000070133">
    <property type="component" value="Unassembled WGS sequence"/>
</dbReference>
<keyword evidence="5" id="KW-0274">FAD</keyword>
<dbReference type="EMBL" id="LFZN01000004">
    <property type="protein sequence ID" value="KXT06984.1"/>
    <property type="molecule type" value="Genomic_DNA"/>
</dbReference>
<dbReference type="Pfam" id="PF01494">
    <property type="entry name" value="FAD_binding_3"/>
    <property type="match status" value="1"/>
</dbReference>
<dbReference type="SUPFAM" id="SSF46785">
    <property type="entry name" value="Winged helix' DNA-binding domain"/>
    <property type="match status" value="1"/>
</dbReference>
<name>A0A139HWZ1_9PEZI</name>
<keyword evidence="2" id="KW-0285">Flavoprotein</keyword>
<accession>A0A139HWZ1</accession>
<dbReference type="InterPro" id="IPR036188">
    <property type="entry name" value="FAD/NAD-bd_sf"/>
</dbReference>
<keyword evidence="1" id="KW-0489">Methyltransferase</keyword>
<proteinExistence type="predicted"/>
<evidence type="ECO:0000256" key="3">
    <source>
        <dbReference type="ARBA" id="ARBA00022679"/>
    </source>
</evidence>
<keyword evidence="3" id="KW-0808">Transferase</keyword>
<evidence type="ECO:0000256" key="1">
    <source>
        <dbReference type="ARBA" id="ARBA00022603"/>
    </source>
</evidence>
<dbReference type="GO" id="GO:0016491">
    <property type="term" value="F:oxidoreductase activity"/>
    <property type="evidence" value="ECO:0007669"/>
    <property type="project" value="UniProtKB-KW"/>
</dbReference>
<gene>
    <name evidence="9" type="ORF">AC578_7258</name>
</gene>
<evidence type="ECO:0000259" key="7">
    <source>
        <dbReference type="Pfam" id="PF00891"/>
    </source>
</evidence>
<organism evidence="9 10">
    <name type="scientific">Pseudocercospora eumusae</name>
    <dbReference type="NCBI Taxonomy" id="321146"/>
    <lineage>
        <taxon>Eukaryota</taxon>
        <taxon>Fungi</taxon>
        <taxon>Dikarya</taxon>
        <taxon>Ascomycota</taxon>
        <taxon>Pezizomycotina</taxon>
        <taxon>Dothideomycetes</taxon>
        <taxon>Dothideomycetidae</taxon>
        <taxon>Mycosphaerellales</taxon>
        <taxon>Mycosphaerellaceae</taxon>
        <taxon>Pseudocercospora</taxon>
    </lineage>
</organism>
<evidence type="ECO:0000313" key="9">
    <source>
        <dbReference type="EMBL" id="KXT06984.1"/>
    </source>
</evidence>
<dbReference type="Gene3D" id="3.40.50.150">
    <property type="entry name" value="Vaccinia Virus protein VP39"/>
    <property type="match status" value="1"/>
</dbReference>
<dbReference type="PANTHER" id="PTHR43712:SF19">
    <property type="entry name" value="DUAL O-METHYLTRANSFERASE_FAD-DEPENDENT MONOOXYGENASE ELCB"/>
    <property type="match status" value="1"/>
</dbReference>
<dbReference type="GO" id="GO:0008171">
    <property type="term" value="F:O-methyltransferase activity"/>
    <property type="evidence" value="ECO:0007669"/>
    <property type="project" value="InterPro"/>
</dbReference>
<dbReference type="Pfam" id="PF13450">
    <property type="entry name" value="NAD_binding_8"/>
    <property type="match status" value="1"/>
</dbReference>
<evidence type="ECO:0000256" key="6">
    <source>
        <dbReference type="ARBA" id="ARBA00023002"/>
    </source>
</evidence>
<dbReference type="InterPro" id="IPR016461">
    <property type="entry name" value="COMT-like"/>
</dbReference>
<dbReference type="GO" id="GO:0071949">
    <property type="term" value="F:FAD binding"/>
    <property type="evidence" value="ECO:0007669"/>
    <property type="project" value="InterPro"/>
</dbReference>
<evidence type="ECO:0000256" key="5">
    <source>
        <dbReference type="ARBA" id="ARBA00022827"/>
    </source>
</evidence>
<dbReference type="AlphaFoldDB" id="A0A139HWZ1"/>
<comment type="caution">
    <text evidence="9">The sequence shown here is derived from an EMBL/GenBank/DDBJ whole genome shotgun (WGS) entry which is preliminary data.</text>
</comment>
<keyword evidence="6" id="KW-0560">Oxidoreductase</keyword>
<dbReference type="PROSITE" id="PS51683">
    <property type="entry name" value="SAM_OMT_II"/>
    <property type="match status" value="1"/>
</dbReference>
<dbReference type="STRING" id="321146.A0A139HWZ1"/>
<reference evidence="9 10" key="1">
    <citation type="submission" date="2015-07" db="EMBL/GenBank/DDBJ databases">
        <title>Comparative genomics of the Sigatoka disease complex on banana suggests a link between parallel evolutionary changes in Pseudocercospora fijiensis and Pseudocercospora eumusae and increased virulence on the banana host.</title>
        <authorList>
            <person name="Chang T.-C."/>
            <person name="Salvucci A."/>
            <person name="Crous P.W."/>
            <person name="Stergiopoulos I."/>
        </authorList>
    </citation>
    <scope>NUCLEOTIDE SEQUENCE [LARGE SCALE GENOMIC DNA]</scope>
    <source>
        <strain evidence="9 10">CBS 114824</strain>
    </source>
</reference>
<dbReference type="SUPFAM" id="SSF53335">
    <property type="entry name" value="S-adenosyl-L-methionine-dependent methyltransferases"/>
    <property type="match status" value="1"/>
</dbReference>
<dbReference type="PANTHER" id="PTHR43712">
    <property type="entry name" value="PUTATIVE (AFU_ORTHOLOGUE AFUA_4G14580)-RELATED"/>
    <property type="match status" value="1"/>
</dbReference>
<dbReference type="Gene3D" id="1.10.10.10">
    <property type="entry name" value="Winged helix-like DNA-binding domain superfamily/Winged helix DNA-binding domain"/>
    <property type="match status" value="1"/>
</dbReference>
<dbReference type="OrthoDB" id="2410195at2759"/>
<evidence type="ECO:0000259" key="8">
    <source>
        <dbReference type="Pfam" id="PF01494"/>
    </source>
</evidence>
<evidence type="ECO:0000256" key="2">
    <source>
        <dbReference type="ARBA" id="ARBA00022630"/>
    </source>
</evidence>
<dbReference type="Pfam" id="PF00891">
    <property type="entry name" value="Methyltransf_2"/>
    <property type="match status" value="1"/>
</dbReference>
<keyword evidence="4" id="KW-0949">S-adenosyl-L-methionine</keyword>
<keyword evidence="10" id="KW-1185">Reference proteome</keyword>
<feature type="domain" description="FAD-binding" evidence="8">
    <location>
        <begin position="595"/>
        <end position="831"/>
    </location>
</feature>
<feature type="domain" description="O-methyltransferase C-terminal" evidence="7">
    <location>
        <begin position="203"/>
        <end position="404"/>
    </location>
</feature>
<dbReference type="InterPro" id="IPR036390">
    <property type="entry name" value="WH_DNA-bd_sf"/>
</dbReference>
<dbReference type="InterPro" id="IPR029063">
    <property type="entry name" value="SAM-dependent_MTases_sf"/>
</dbReference>
<dbReference type="GO" id="GO:0032259">
    <property type="term" value="P:methylation"/>
    <property type="evidence" value="ECO:0007669"/>
    <property type="project" value="UniProtKB-KW"/>
</dbReference>
<dbReference type="SUPFAM" id="SSF51905">
    <property type="entry name" value="FAD/NAD(P)-binding domain"/>
    <property type="match status" value="1"/>
</dbReference>
<dbReference type="InterPro" id="IPR002938">
    <property type="entry name" value="FAD-bd"/>
</dbReference>
<sequence length="880" mass="96078">MTLVTMATGGNQHGTVLALDEVLDATAQYAKRISGETSDSSTITGPTSADTEALRQRVVESASQLLRLTTSPSEYLEALTAQSQILACVRWLVKLNILSYIPRTGGISYIHLASIARVPLSQLRSVVRMVITSGFLSETQPNLVHHSDLSSLVAHDPSVMNWAIWLTDYSVPTAYKFSEATALWGRTSAKDQTAFSLAVDEKVPFFDYLGRNVDVAKMFSSYMRQVSLISGTDSGHLVDNFDWSRLPTGSTIVDLGGSRGHTSLTLARKNSHVKFVVQDLPEVIADAAQAIQAEDAGISSRIRFMAHNFFDPQPITDADLILLRMIIHDWPDDEAVVILSHLRDALLKPSARILVMDTVLPEPGTLPMLQERRLRVRDLTMMQVFNAKERDRGEWSELAERAGLRIVQITSPAGSAMSLIELALVDDHLPHYSLARFPSNALRNRSEFQDGLQEDHPNGRLAHSAPLGSTGRPVIIAGAGISGLCLAQALKKSGIDFKVFERDPSLDYRPQGYRLKIEADGAASLKVCLPADVYQAFEASCAITTSGQTDYDPFSASVVRSRAGSGLAGSQGLKASFTVDRSVFRANLMSGIEDKIIFNQEVKSFEHVENGDNHVLVKLSDGLEIEGTFLVGADGVRSSIRKGHIPEQRPIDTGAVCIYGKTIITADLMSRFPAQALRWMTAVRDEAPSIMSILIGDSPLTLLLEPVRFSESSRTKQDLPDDYVYWALIGRKEIFVADSARIPSSPSEAARLTLELTSEWHESIRSILELQDVQQCSALNVISAIPHIKAWQTSAHVTLIGDAIHVMSPCGGVGANTALVDAAELAEVLVTTHGAPKVADVAKFEERMRARAYKSIMRSYAGSKKMFDAQPFEACPPATL</sequence>
<dbReference type="Gene3D" id="3.50.50.60">
    <property type="entry name" value="FAD/NAD(P)-binding domain"/>
    <property type="match status" value="1"/>
</dbReference>
<dbReference type="InterPro" id="IPR001077">
    <property type="entry name" value="COMT_C"/>
</dbReference>
<dbReference type="InterPro" id="IPR036388">
    <property type="entry name" value="WH-like_DNA-bd_sf"/>
</dbReference>
<evidence type="ECO:0008006" key="11">
    <source>
        <dbReference type="Google" id="ProtNLM"/>
    </source>
</evidence>
<evidence type="ECO:0000313" key="10">
    <source>
        <dbReference type="Proteomes" id="UP000070133"/>
    </source>
</evidence>
<dbReference type="PRINTS" id="PR00420">
    <property type="entry name" value="RNGMNOXGNASE"/>
</dbReference>
<evidence type="ECO:0000256" key="4">
    <source>
        <dbReference type="ARBA" id="ARBA00022691"/>
    </source>
</evidence>
<protein>
    <recommendedName>
        <fullName evidence="11">O-methyltransferase domain-containing protein</fullName>
    </recommendedName>
</protein>